<dbReference type="Gene3D" id="3.40.50.300">
    <property type="entry name" value="P-loop containing nucleotide triphosphate hydrolases"/>
    <property type="match status" value="1"/>
</dbReference>
<dbReference type="AlphaFoldDB" id="F5Z760"/>
<dbReference type="InterPro" id="IPR050093">
    <property type="entry name" value="ABC_SmlMolc_Importer"/>
</dbReference>
<dbReference type="Pfam" id="PF00005">
    <property type="entry name" value="ABC_tran"/>
    <property type="match status" value="1"/>
</dbReference>
<dbReference type="SUPFAM" id="SSF52540">
    <property type="entry name" value="P-loop containing nucleoside triphosphate hydrolases"/>
    <property type="match status" value="1"/>
</dbReference>
<gene>
    <name evidence="5" type="ordered locus">ambt_06840</name>
</gene>
<dbReference type="GO" id="GO:0016887">
    <property type="term" value="F:ATP hydrolysis activity"/>
    <property type="evidence" value="ECO:0007669"/>
    <property type="project" value="InterPro"/>
</dbReference>
<evidence type="ECO:0000313" key="6">
    <source>
        <dbReference type="Proteomes" id="UP000000683"/>
    </source>
</evidence>
<dbReference type="PROSITE" id="PS00211">
    <property type="entry name" value="ABC_TRANSPORTER_1"/>
    <property type="match status" value="1"/>
</dbReference>
<reference evidence="5 6" key="1">
    <citation type="journal article" date="2011" name="J. Bacteriol.">
        <title>Complete genome sequence of the polycyclic aromatic hydrocarbon-degrading bacterium Alteromonas sp. strain SN2.</title>
        <authorList>
            <person name="Jin H.M."/>
            <person name="Jeong H."/>
            <person name="Moon E.J."/>
            <person name="Math R.K."/>
            <person name="Lee K."/>
            <person name="Kim H.J."/>
            <person name="Jeon C.O."/>
            <person name="Oh T.K."/>
            <person name="Kim J.F."/>
        </authorList>
    </citation>
    <scope>NUCLEOTIDE SEQUENCE [LARGE SCALE GENOMIC DNA]</scope>
    <source>
        <strain evidence="6">JCM 17741 / KACC 18427 / KCTC 11700BP / SN2</strain>
    </source>
</reference>
<keyword evidence="2" id="KW-0547">Nucleotide-binding</keyword>
<keyword evidence="3 5" id="KW-0067">ATP-binding</keyword>
<dbReference type="PANTHER" id="PTHR42781:SF4">
    <property type="entry name" value="SPERMIDINE_PUTRESCINE IMPORT ATP-BINDING PROTEIN POTA"/>
    <property type="match status" value="1"/>
</dbReference>
<evidence type="ECO:0000256" key="2">
    <source>
        <dbReference type="ARBA" id="ARBA00022741"/>
    </source>
</evidence>
<organism evidence="5 6">
    <name type="scientific">Alteromonas naphthalenivorans</name>
    <dbReference type="NCBI Taxonomy" id="715451"/>
    <lineage>
        <taxon>Bacteria</taxon>
        <taxon>Pseudomonadati</taxon>
        <taxon>Pseudomonadota</taxon>
        <taxon>Gammaproteobacteria</taxon>
        <taxon>Alteromonadales</taxon>
        <taxon>Alteromonadaceae</taxon>
        <taxon>Alteromonas/Salinimonas group</taxon>
        <taxon>Alteromonas</taxon>
    </lineage>
</organism>
<dbReference type="HOGENOM" id="CLU_000604_1_22_6"/>
<keyword evidence="1" id="KW-0813">Transport</keyword>
<evidence type="ECO:0000313" key="5">
    <source>
        <dbReference type="EMBL" id="AEF02903.1"/>
    </source>
</evidence>
<evidence type="ECO:0000259" key="4">
    <source>
        <dbReference type="PROSITE" id="PS50893"/>
    </source>
</evidence>
<proteinExistence type="predicted"/>
<dbReference type="RefSeq" id="WP_013783843.1">
    <property type="nucleotide sequence ID" value="NC_015554.1"/>
</dbReference>
<keyword evidence="6" id="KW-1185">Reference proteome</keyword>
<dbReference type="GO" id="GO:0005524">
    <property type="term" value="F:ATP binding"/>
    <property type="evidence" value="ECO:0007669"/>
    <property type="project" value="UniProtKB-KW"/>
</dbReference>
<dbReference type="InterPro" id="IPR027417">
    <property type="entry name" value="P-loop_NTPase"/>
</dbReference>
<dbReference type="InterPro" id="IPR017871">
    <property type="entry name" value="ABC_transporter-like_CS"/>
</dbReference>
<dbReference type="InterPro" id="IPR003439">
    <property type="entry name" value="ABC_transporter-like_ATP-bd"/>
</dbReference>
<evidence type="ECO:0000256" key="1">
    <source>
        <dbReference type="ARBA" id="ARBA00022448"/>
    </source>
</evidence>
<dbReference type="InterPro" id="IPR003593">
    <property type="entry name" value="AAA+_ATPase"/>
</dbReference>
<dbReference type="PANTHER" id="PTHR42781">
    <property type="entry name" value="SPERMIDINE/PUTRESCINE IMPORT ATP-BINDING PROTEIN POTA"/>
    <property type="match status" value="1"/>
</dbReference>
<protein>
    <submittedName>
        <fullName evidence="5">ABC transporter ATP-binding protein</fullName>
    </submittedName>
</protein>
<dbReference type="PROSITE" id="PS50893">
    <property type="entry name" value="ABC_TRANSPORTER_2"/>
    <property type="match status" value="1"/>
</dbReference>
<dbReference type="EMBL" id="CP002339">
    <property type="protein sequence ID" value="AEF02903.1"/>
    <property type="molecule type" value="Genomic_DNA"/>
</dbReference>
<dbReference type="eggNOG" id="COG4136">
    <property type="taxonomic scope" value="Bacteria"/>
</dbReference>
<dbReference type="Proteomes" id="UP000000683">
    <property type="component" value="Chromosome"/>
</dbReference>
<accession>F5Z760</accession>
<dbReference type="KEGG" id="alt:ambt_06840"/>
<dbReference type="OrthoDB" id="9802264at2"/>
<dbReference type="SMART" id="SM00382">
    <property type="entry name" value="AAA"/>
    <property type="match status" value="1"/>
</dbReference>
<sequence length="222" mass="23828">MTLKLDKVSLFRHTDILLNVNAVVNAGEVLSIMGPSGSGKSTLLNAVAGSLTAPFSVTGSININDICINDTPAHKRGVGVLYQDPLLFEHMTVGQNIAFALSPKSALLDKGASEPKLSKKQREKQVSDMLAQVGLSELQHRPVQTLSGGQQARIALLRTLAAAPRVVLLDEPFSKLDAATKGQMRKWVFEQLKARGLPTLLVTHDVEDANAAQGQLIEIETC</sequence>
<feature type="domain" description="ABC transporter" evidence="4">
    <location>
        <begin position="2"/>
        <end position="219"/>
    </location>
</feature>
<name>F5Z760_ALTNA</name>
<evidence type="ECO:0000256" key="3">
    <source>
        <dbReference type="ARBA" id="ARBA00022840"/>
    </source>
</evidence>